<dbReference type="InterPro" id="IPR036388">
    <property type="entry name" value="WH-like_DNA-bd_sf"/>
</dbReference>
<dbReference type="CDD" id="cd06171">
    <property type="entry name" value="Sigma70_r4"/>
    <property type="match status" value="1"/>
</dbReference>
<dbReference type="PANTHER" id="PTHR43133:SF8">
    <property type="entry name" value="RNA POLYMERASE SIGMA FACTOR HI_1459-RELATED"/>
    <property type="match status" value="1"/>
</dbReference>
<dbReference type="Gene3D" id="1.10.1740.10">
    <property type="match status" value="1"/>
</dbReference>
<reference evidence="8 9" key="1">
    <citation type="submission" date="2017-03" db="EMBL/GenBank/DDBJ databases">
        <authorList>
            <person name="Afonso C.L."/>
            <person name="Miller P.J."/>
            <person name="Scott M.A."/>
            <person name="Spackman E."/>
            <person name="Goraichik I."/>
            <person name="Dimitrov K.M."/>
            <person name="Suarez D.L."/>
            <person name="Swayne D.E."/>
        </authorList>
    </citation>
    <scope>NUCLEOTIDE SEQUENCE [LARGE SCALE GENOMIC DNA]</scope>
    <source>
        <strain evidence="8 9">CECT 7639</strain>
    </source>
</reference>
<dbReference type="Proteomes" id="UP000193077">
    <property type="component" value="Unassembled WGS sequence"/>
</dbReference>
<evidence type="ECO:0000256" key="2">
    <source>
        <dbReference type="ARBA" id="ARBA00023015"/>
    </source>
</evidence>
<organism evidence="8 9">
    <name type="scientific">Falsiruegeria litorea R37</name>
    <dbReference type="NCBI Taxonomy" id="1200284"/>
    <lineage>
        <taxon>Bacteria</taxon>
        <taxon>Pseudomonadati</taxon>
        <taxon>Pseudomonadota</taxon>
        <taxon>Alphaproteobacteria</taxon>
        <taxon>Rhodobacterales</taxon>
        <taxon>Roseobacteraceae</taxon>
        <taxon>Falsiruegeria</taxon>
    </lineage>
</organism>
<evidence type="ECO:0000256" key="5">
    <source>
        <dbReference type="ARBA" id="ARBA00023163"/>
    </source>
</evidence>
<feature type="domain" description="RNA polymerase sigma-70 region 2" evidence="6">
    <location>
        <begin position="22"/>
        <end position="81"/>
    </location>
</feature>
<accession>A0A1Y5TTK7</accession>
<dbReference type="Gene3D" id="1.10.10.10">
    <property type="entry name" value="Winged helix-like DNA-binding domain superfamily/Winged helix DNA-binding domain"/>
    <property type="match status" value="1"/>
</dbReference>
<dbReference type="RefSeq" id="WP_085797554.1">
    <property type="nucleotide sequence ID" value="NZ_FWFO01000004.1"/>
</dbReference>
<dbReference type="Pfam" id="PF04542">
    <property type="entry name" value="Sigma70_r2"/>
    <property type="match status" value="1"/>
</dbReference>
<dbReference type="SUPFAM" id="SSF88946">
    <property type="entry name" value="Sigma2 domain of RNA polymerase sigma factors"/>
    <property type="match status" value="1"/>
</dbReference>
<keyword evidence="5" id="KW-0804">Transcription</keyword>
<dbReference type="GO" id="GO:0006352">
    <property type="term" value="P:DNA-templated transcription initiation"/>
    <property type="evidence" value="ECO:0007669"/>
    <property type="project" value="InterPro"/>
</dbReference>
<dbReference type="GO" id="GO:0016987">
    <property type="term" value="F:sigma factor activity"/>
    <property type="evidence" value="ECO:0007669"/>
    <property type="project" value="UniProtKB-KW"/>
</dbReference>
<keyword evidence="3" id="KW-0731">Sigma factor</keyword>
<dbReference type="InterPro" id="IPR039425">
    <property type="entry name" value="RNA_pol_sigma-70-like"/>
</dbReference>
<dbReference type="PANTHER" id="PTHR43133">
    <property type="entry name" value="RNA POLYMERASE ECF-TYPE SIGMA FACTO"/>
    <property type="match status" value="1"/>
</dbReference>
<evidence type="ECO:0000313" key="8">
    <source>
        <dbReference type="EMBL" id="SLN67971.1"/>
    </source>
</evidence>
<evidence type="ECO:0000313" key="9">
    <source>
        <dbReference type="Proteomes" id="UP000193077"/>
    </source>
</evidence>
<dbReference type="InterPro" id="IPR013324">
    <property type="entry name" value="RNA_pol_sigma_r3/r4-like"/>
</dbReference>
<dbReference type="SUPFAM" id="SSF88659">
    <property type="entry name" value="Sigma3 and sigma4 domains of RNA polymerase sigma factors"/>
    <property type="match status" value="1"/>
</dbReference>
<dbReference type="EMBL" id="FWFO01000004">
    <property type="protein sequence ID" value="SLN67971.1"/>
    <property type="molecule type" value="Genomic_DNA"/>
</dbReference>
<dbReference type="GO" id="GO:0003677">
    <property type="term" value="F:DNA binding"/>
    <property type="evidence" value="ECO:0007669"/>
    <property type="project" value="UniProtKB-KW"/>
</dbReference>
<keyword evidence="4" id="KW-0238">DNA-binding</keyword>
<dbReference type="InterPro" id="IPR007627">
    <property type="entry name" value="RNA_pol_sigma70_r2"/>
</dbReference>
<evidence type="ECO:0000256" key="1">
    <source>
        <dbReference type="ARBA" id="ARBA00010641"/>
    </source>
</evidence>
<evidence type="ECO:0000256" key="4">
    <source>
        <dbReference type="ARBA" id="ARBA00023125"/>
    </source>
</evidence>
<dbReference type="InterPro" id="IPR013325">
    <property type="entry name" value="RNA_pol_sigma_r2"/>
</dbReference>
<dbReference type="AlphaFoldDB" id="A0A1Y5TTK7"/>
<feature type="domain" description="RNA polymerase sigma factor 70 region 4 type 2" evidence="7">
    <location>
        <begin position="111"/>
        <end position="162"/>
    </location>
</feature>
<dbReference type="OrthoDB" id="9803470at2"/>
<comment type="similarity">
    <text evidence="1">Belongs to the sigma-70 factor family. ECF subfamily.</text>
</comment>
<protein>
    <submittedName>
        <fullName evidence="8">ECF RNA polymerase sigma factor SigH</fullName>
    </submittedName>
</protein>
<evidence type="ECO:0000259" key="6">
    <source>
        <dbReference type="Pfam" id="PF04542"/>
    </source>
</evidence>
<proteinExistence type="inferred from homology"/>
<sequence>MKFWRRQTSHEIVRDGVAGVFPRLWRYSLTLTGKPEGADDLTQATCVRAIEQAERFEVGTDLAKWMFRIAHNLWISELRKTAVRTGGGLVAIEDADLRDLKPGPETAVLNREVMVAILRLPEAQRATVVLVYVEGYAYREAAEILDIPIGTVMSRLASARATISQMFEYEKGTRHGR</sequence>
<dbReference type="NCBIfam" id="TIGR02937">
    <property type="entry name" value="sigma70-ECF"/>
    <property type="match status" value="1"/>
</dbReference>
<name>A0A1Y5TTK7_9RHOB</name>
<gene>
    <name evidence="8" type="primary">sigH</name>
    <name evidence="8" type="ORF">TRL7639_03932</name>
</gene>
<evidence type="ECO:0000259" key="7">
    <source>
        <dbReference type="Pfam" id="PF08281"/>
    </source>
</evidence>
<keyword evidence="9" id="KW-1185">Reference proteome</keyword>
<evidence type="ECO:0000256" key="3">
    <source>
        <dbReference type="ARBA" id="ARBA00023082"/>
    </source>
</evidence>
<dbReference type="InterPro" id="IPR013249">
    <property type="entry name" value="RNA_pol_sigma70_r4_t2"/>
</dbReference>
<dbReference type="Pfam" id="PF08281">
    <property type="entry name" value="Sigma70_r4_2"/>
    <property type="match status" value="1"/>
</dbReference>
<dbReference type="InterPro" id="IPR014284">
    <property type="entry name" value="RNA_pol_sigma-70_dom"/>
</dbReference>
<keyword evidence="2" id="KW-0805">Transcription regulation</keyword>